<dbReference type="AlphaFoldDB" id="A0A561XHQ8"/>
<feature type="domain" description="Histidine kinase" evidence="12">
    <location>
        <begin position="453"/>
        <end position="666"/>
    </location>
</feature>
<keyword evidence="9 11" id="KW-1133">Transmembrane helix</keyword>
<keyword evidence="5" id="KW-0597">Phosphoprotein</keyword>
<dbReference type="InterPro" id="IPR050351">
    <property type="entry name" value="BphY/WalK/GraS-like"/>
</dbReference>
<dbReference type="InterPro" id="IPR005467">
    <property type="entry name" value="His_kinase_dom"/>
</dbReference>
<sequence length="670" mass="73722">MFTRRLALRTFLTLALLAVLLPLVLASSSLFYRSATGAMEEFALQLADEVSGRVREKVVSFFDVPQRVVAFNVEQVRAGYLMVQQPDVLMRQFMLQIDQQPQLTFISMGMPDGQYYAGSRPPLGEDRALRMLRARISDGRAMEVLRIDAVSREPTLISRSEVGFDARTRPWYQSAIANDGVAWYAPYRYMINDAQGAYAAIGMGISAPVRSRDGSLIGVVTADVALSQLNEFLAALASESGGRAFLAEASGELLAMSSHDPSAGVSALVDGQRVRIDQSRDPVMRALGQHILQSGQREGNRFMDVDGVRHLARWWTHALDRGPVLTMAIILPESRFNTPLRGVLRNTIYTTLAVLLASVLFSVFVASRLVRPLQVLSDWAVRLTQSDWNAQAPKSSPIRELRSLADSMGYMAGHLKEHAEDLEQMVAQRTQELESAVASIEQTLTDQRHFIAMLSHEVRSPLAVINTAGQLLALRSKDVPAQLALAQRILRGSARLSYFFDNCLTQDRIDSHNFAVEPVPVDVGELCLWVTENGGQLSAEHPLYLTVEPGLPSLNGDPVLLRVMLMNVLSNAFKYSEVGATVSLSVHQQEGQCRFVIEDEGPGIPLEEQTLVFEKYRRGRTAEGKPGAGLGLALVKRIVDLHGGAVQLQAVQPQGTRFVIDIPLNVTPVA</sequence>
<dbReference type="InterPro" id="IPR004358">
    <property type="entry name" value="Sig_transdc_His_kin-like_C"/>
</dbReference>
<dbReference type="SUPFAM" id="SSF47384">
    <property type="entry name" value="Homodimeric domain of signal transducing histidine kinase"/>
    <property type="match status" value="1"/>
</dbReference>
<dbReference type="Gene3D" id="6.10.340.10">
    <property type="match status" value="1"/>
</dbReference>
<keyword evidence="6" id="KW-0808">Transferase</keyword>
<dbReference type="PROSITE" id="PS50109">
    <property type="entry name" value="HIS_KIN"/>
    <property type="match status" value="1"/>
</dbReference>
<dbReference type="PRINTS" id="PR00344">
    <property type="entry name" value="BCTRLSENSOR"/>
</dbReference>
<keyword evidence="4" id="KW-1003">Cell membrane</keyword>
<dbReference type="Gene3D" id="1.10.287.130">
    <property type="match status" value="1"/>
</dbReference>
<accession>A0A561XHQ8</accession>
<dbReference type="GO" id="GO:0005886">
    <property type="term" value="C:plasma membrane"/>
    <property type="evidence" value="ECO:0007669"/>
    <property type="project" value="UniProtKB-SubCell"/>
</dbReference>
<evidence type="ECO:0000313" key="14">
    <source>
        <dbReference type="EMBL" id="TWG35681.1"/>
    </source>
</evidence>
<dbReference type="GO" id="GO:0030295">
    <property type="term" value="F:protein kinase activator activity"/>
    <property type="evidence" value="ECO:0007669"/>
    <property type="project" value="TreeGrafter"/>
</dbReference>
<dbReference type="GeneID" id="51112294"/>
<dbReference type="Proteomes" id="UP000321485">
    <property type="component" value="Unassembled WGS sequence"/>
</dbReference>
<dbReference type="Pfam" id="PF02518">
    <property type="entry name" value="HATPase_c"/>
    <property type="match status" value="1"/>
</dbReference>
<protein>
    <recommendedName>
        <fullName evidence="3">histidine kinase</fullName>
        <ecNumber evidence="3">2.7.13.3</ecNumber>
    </recommendedName>
</protein>
<dbReference type="CDD" id="cd00082">
    <property type="entry name" value="HisKA"/>
    <property type="match status" value="1"/>
</dbReference>
<dbReference type="GO" id="GO:0000155">
    <property type="term" value="F:phosphorelay sensor kinase activity"/>
    <property type="evidence" value="ECO:0007669"/>
    <property type="project" value="InterPro"/>
</dbReference>
<dbReference type="InterPro" id="IPR003661">
    <property type="entry name" value="HisK_dim/P_dom"/>
</dbReference>
<dbReference type="SUPFAM" id="SSF55874">
    <property type="entry name" value="ATPase domain of HSP90 chaperone/DNA topoisomerase II/histidine kinase"/>
    <property type="match status" value="1"/>
</dbReference>
<evidence type="ECO:0000256" key="4">
    <source>
        <dbReference type="ARBA" id="ARBA00022475"/>
    </source>
</evidence>
<evidence type="ECO:0000256" key="8">
    <source>
        <dbReference type="ARBA" id="ARBA00022777"/>
    </source>
</evidence>
<feature type="domain" description="HAMP" evidence="13">
    <location>
        <begin position="367"/>
        <end position="420"/>
    </location>
</feature>
<organism evidence="14 15">
    <name type="scientific">Acidovorax delafieldii</name>
    <name type="common">Pseudomonas delafieldii</name>
    <dbReference type="NCBI Taxonomy" id="47920"/>
    <lineage>
        <taxon>Bacteria</taxon>
        <taxon>Pseudomonadati</taxon>
        <taxon>Pseudomonadota</taxon>
        <taxon>Betaproteobacteria</taxon>
        <taxon>Burkholderiales</taxon>
        <taxon>Comamonadaceae</taxon>
        <taxon>Acidovorax</taxon>
    </lineage>
</organism>
<dbReference type="GO" id="GO:0000156">
    <property type="term" value="F:phosphorelay response regulator activity"/>
    <property type="evidence" value="ECO:0007669"/>
    <property type="project" value="TreeGrafter"/>
</dbReference>
<evidence type="ECO:0000256" key="2">
    <source>
        <dbReference type="ARBA" id="ARBA00004651"/>
    </source>
</evidence>
<dbReference type="PANTHER" id="PTHR42878">
    <property type="entry name" value="TWO-COMPONENT HISTIDINE KINASE"/>
    <property type="match status" value="1"/>
</dbReference>
<dbReference type="SMART" id="SM00388">
    <property type="entry name" value="HisKA"/>
    <property type="match status" value="1"/>
</dbReference>
<dbReference type="SMART" id="SM00387">
    <property type="entry name" value="HATPase_c"/>
    <property type="match status" value="1"/>
</dbReference>
<gene>
    <name evidence="14" type="ORF">ATF69_3242</name>
</gene>
<evidence type="ECO:0000256" key="1">
    <source>
        <dbReference type="ARBA" id="ARBA00000085"/>
    </source>
</evidence>
<name>A0A561XHQ8_ACIDE</name>
<dbReference type="CDD" id="cd00075">
    <property type="entry name" value="HATPase"/>
    <property type="match status" value="1"/>
</dbReference>
<dbReference type="RefSeq" id="WP_056058940.1">
    <property type="nucleotide sequence ID" value="NZ_VJWE01000015.1"/>
</dbReference>
<dbReference type="SUPFAM" id="SSF158472">
    <property type="entry name" value="HAMP domain-like"/>
    <property type="match status" value="1"/>
</dbReference>
<dbReference type="Gene3D" id="3.30.565.10">
    <property type="entry name" value="Histidine kinase-like ATPase, C-terminal domain"/>
    <property type="match status" value="1"/>
</dbReference>
<keyword evidence="8" id="KW-0418">Kinase</keyword>
<evidence type="ECO:0000256" key="5">
    <source>
        <dbReference type="ARBA" id="ARBA00022553"/>
    </source>
</evidence>
<dbReference type="PROSITE" id="PS50885">
    <property type="entry name" value="HAMP"/>
    <property type="match status" value="1"/>
</dbReference>
<dbReference type="SMART" id="SM00304">
    <property type="entry name" value="HAMP"/>
    <property type="match status" value="1"/>
</dbReference>
<comment type="subcellular location">
    <subcellularLocation>
        <location evidence="2">Cell membrane</location>
        <topology evidence="2">Multi-pass membrane protein</topology>
    </subcellularLocation>
</comment>
<dbReference type="Pfam" id="PF02743">
    <property type="entry name" value="dCache_1"/>
    <property type="match status" value="1"/>
</dbReference>
<evidence type="ECO:0000256" key="11">
    <source>
        <dbReference type="SAM" id="Phobius"/>
    </source>
</evidence>
<dbReference type="InterPro" id="IPR036890">
    <property type="entry name" value="HATPase_C_sf"/>
</dbReference>
<feature type="transmembrane region" description="Helical" evidence="11">
    <location>
        <begin position="347"/>
        <end position="366"/>
    </location>
</feature>
<evidence type="ECO:0000256" key="10">
    <source>
        <dbReference type="ARBA" id="ARBA00023136"/>
    </source>
</evidence>
<dbReference type="Gene3D" id="3.30.450.20">
    <property type="entry name" value="PAS domain"/>
    <property type="match status" value="2"/>
</dbReference>
<keyword evidence="7 11" id="KW-0812">Transmembrane</keyword>
<keyword evidence="10 11" id="KW-0472">Membrane</keyword>
<comment type="caution">
    <text evidence="14">The sequence shown here is derived from an EMBL/GenBank/DDBJ whole genome shotgun (WGS) entry which is preliminary data.</text>
</comment>
<proteinExistence type="predicted"/>
<dbReference type="InterPro" id="IPR033479">
    <property type="entry name" value="dCache_1"/>
</dbReference>
<evidence type="ECO:0000313" key="15">
    <source>
        <dbReference type="Proteomes" id="UP000321485"/>
    </source>
</evidence>
<dbReference type="Pfam" id="PF00512">
    <property type="entry name" value="HisKA"/>
    <property type="match status" value="1"/>
</dbReference>
<dbReference type="InterPro" id="IPR003594">
    <property type="entry name" value="HATPase_dom"/>
</dbReference>
<evidence type="ECO:0000256" key="7">
    <source>
        <dbReference type="ARBA" id="ARBA00022692"/>
    </source>
</evidence>
<dbReference type="EC" id="2.7.13.3" evidence="3"/>
<evidence type="ECO:0000256" key="9">
    <source>
        <dbReference type="ARBA" id="ARBA00022989"/>
    </source>
</evidence>
<dbReference type="InterPro" id="IPR036097">
    <property type="entry name" value="HisK_dim/P_sf"/>
</dbReference>
<comment type="catalytic activity">
    <reaction evidence="1">
        <text>ATP + protein L-histidine = ADP + protein N-phospho-L-histidine.</text>
        <dbReference type="EC" id="2.7.13.3"/>
    </reaction>
</comment>
<evidence type="ECO:0000259" key="13">
    <source>
        <dbReference type="PROSITE" id="PS50885"/>
    </source>
</evidence>
<evidence type="ECO:0000259" key="12">
    <source>
        <dbReference type="PROSITE" id="PS50109"/>
    </source>
</evidence>
<reference evidence="14 15" key="1">
    <citation type="journal article" date="2015" name="Stand. Genomic Sci.">
        <title>Genomic Encyclopedia of Bacterial and Archaeal Type Strains, Phase III: the genomes of soil and plant-associated and newly described type strains.</title>
        <authorList>
            <person name="Whitman W.B."/>
            <person name="Woyke T."/>
            <person name="Klenk H.P."/>
            <person name="Zhou Y."/>
            <person name="Lilburn T.G."/>
            <person name="Beck B.J."/>
            <person name="De Vos P."/>
            <person name="Vandamme P."/>
            <person name="Eisen J.A."/>
            <person name="Garrity G."/>
            <person name="Hugenholtz P."/>
            <person name="Kyrpides N.C."/>
        </authorList>
    </citation>
    <scope>NUCLEOTIDE SEQUENCE [LARGE SCALE GENOMIC DNA]</scope>
    <source>
        <strain evidence="14 15">DSM 64</strain>
    </source>
</reference>
<evidence type="ECO:0000256" key="6">
    <source>
        <dbReference type="ARBA" id="ARBA00022679"/>
    </source>
</evidence>
<dbReference type="PANTHER" id="PTHR42878:SF13">
    <property type="entry name" value="HISTIDINE KINASE"/>
    <property type="match status" value="1"/>
</dbReference>
<evidence type="ECO:0000256" key="3">
    <source>
        <dbReference type="ARBA" id="ARBA00012438"/>
    </source>
</evidence>
<dbReference type="InterPro" id="IPR003660">
    <property type="entry name" value="HAMP_dom"/>
</dbReference>
<dbReference type="EMBL" id="VJWE01000015">
    <property type="protein sequence ID" value="TWG35681.1"/>
    <property type="molecule type" value="Genomic_DNA"/>
</dbReference>
<dbReference type="GO" id="GO:0007234">
    <property type="term" value="P:osmosensory signaling via phosphorelay pathway"/>
    <property type="evidence" value="ECO:0007669"/>
    <property type="project" value="TreeGrafter"/>
</dbReference>